<comment type="cofactor">
    <cofactor evidence="1">
        <name>pyridoxal 5'-phosphate</name>
        <dbReference type="ChEBI" id="CHEBI:597326"/>
    </cofactor>
</comment>
<sequence length="317" mass="35167">MIRYLTELSLDAFIEAARNVPYQQIRSDLFPGIDLWIRRDDLIDPLISGNKAYKLIYNLLEARAQGKDTIITCGGAWSNHIHATAAAGQRFGFHTIGIIRGERPPTLSAMLQDAERFGMSLRFVPRKLYHERNESHFLTQIGIAQERYWYVPEGGANDLGAKGVALLADIIRETRPVAFDECWVACGTGLTLGALAARMPDRTSLTGVPVLKAAGSIRKSVEMRAADDGRELQINLIEDAHHGGYGKYSAALLRTQKECEFIGGLGLDHVYTAKLVWAGAKAIERSERKKSTRWLDELPRILFLHTGGLQGRRGLVG</sequence>
<dbReference type="RefSeq" id="WP_138234690.1">
    <property type="nucleotide sequence ID" value="NZ_CP185860.1"/>
</dbReference>
<keyword evidence="6" id="KW-1185">Reference proteome</keyword>
<evidence type="ECO:0000256" key="1">
    <source>
        <dbReference type="ARBA" id="ARBA00001933"/>
    </source>
</evidence>
<evidence type="ECO:0000313" key="6">
    <source>
        <dbReference type="Proteomes" id="UP000306791"/>
    </source>
</evidence>
<dbReference type="SUPFAM" id="SSF53686">
    <property type="entry name" value="Tryptophan synthase beta subunit-like PLP-dependent enzymes"/>
    <property type="match status" value="1"/>
</dbReference>
<feature type="domain" description="Tryptophan synthase beta chain-like PALP" evidence="4">
    <location>
        <begin position="31"/>
        <end position="201"/>
    </location>
</feature>
<organism evidence="5 6">
    <name type="scientific">Microbulbifer harenosus</name>
    <dbReference type="NCBI Taxonomy" id="2576840"/>
    <lineage>
        <taxon>Bacteria</taxon>
        <taxon>Pseudomonadati</taxon>
        <taxon>Pseudomonadota</taxon>
        <taxon>Gammaproteobacteria</taxon>
        <taxon>Cellvibrionales</taxon>
        <taxon>Microbulbiferaceae</taxon>
        <taxon>Microbulbifer</taxon>
    </lineage>
</organism>
<evidence type="ECO:0000256" key="3">
    <source>
        <dbReference type="ARBA" id="ARBA00022898"/>
    </source>
</evidence>
<dbReference type="Pfam" id="PF00291">
    <property type="entry name" value="PALP"/>
    <property type="match status" value="1"/>
</dbReference>
<dbReference type="PIRSF" id="PIRSF006278">
    <property type="entry name" value="ACCD_DCysDesulf"/>
    <property type="match status" value="1"/>
</dbReference>
<dbReference type="Gene3D" id="3.40.50.1100">
    <property type="match status" value="2"/>
</dbReference>
<comment type="similarity">
    <text evidence="2">Belongs to the ACC deaminase/D-cysteine desulfhydrase family.</text>
</comment>
<name>A0ABY2UKI2_9GAMM</name>
<protein>
    <submittedName>
        <fullName evidence="5">Pyridoxal-phosphate dependent enzyme</fullName>
    </submittedName>
</protein>
<proteinExistence type="inferred from homology"/>
<evidence type="ECO:0000313" key="5">
    <source>
        <dbReference type="EMBL" id="TLM78658.1"/>
    </source>
</evidence>
<dbReference type="EMBL" id="VANI01000005">
    <property type="protein sequence ID" value="TLM78658.1"/>
    <property type="molecule type" value="Genomic_DNA"/>
</dbReference>
<gene>
    <name evidence="5" type="ORF">FDY93_05210</name>
</gene>
<dbReference type="InterPro" id="IPR036052">
    <property type="entry name" value="TrpB-like_PALP_sf"/>
</dbReference>
<dbReference type="PANTHER" id="PTHR43780:SF2">
    <property type="entry name" value="1-AMINOCYCLOPROPANE-1-CARBOXYLATE DEAMINASE-RELATED"/>
    <property type="match status" value="1"/>
</dbReference>
<dbReference type="InterPro" id="IPR001926">
    <property type="entry name" value="TrpB-like_PALP"/>
</dbReference>
<dbReference type="InterPro" id="IPR027278">
    <property type="entry name" value="ACCD_DCysDesulf"/>
</dbReference>
<evidence type="ECO:0000259" key="4">
    <source>
        <dbReference type="Pfam" id="PF00291"/>
    </source>
</evidence>
<comment type="caution">
    <text evidence="5">The sequence shown here is derived from an EMBL/GenBank/DDBJ whole genome shotgun (WGS) entry which is preliminary data.</text>
</comment>
<dbReference type="Proteomes" id="UP000306791">
    <property type="component" value="Unassembled WGS sequence"/>
</dbReference>
<dbReference type="PANTHER" id="PTHR43780">
    <property type="entry name" value="1-AMINOCYCLOPROPANE-1-CARBOXYLATE DEAMINASE-RELATED"/>
    <property type="match status" value="1"/>
</dbReference>
<accession>A0ABY2UKI2</accession>
<reference evidence="5 6" key="1">
    <citation type="submission" date="2019-05" db="EMBL/GenBank/DDBJ databases">
        <title>Microbulbifer harenosus sp. nov., an alginate-degrading bacterium isolated from coastal sand.</title>
        <authorList>
            <person name="Huang H."/>
            <person name="Mo K."/>
            <person name="Bao S."/>
        </authorList>
    </citation>
    <scope>NUCLEOTIDE SEQUENCE [LARGE SCALE GENOMIC DNA]</scope>
    <source>
        <strain evidence="5 6">HB161719</strain>
    </source>
</reference>
<evidence type="ECO:0000256" key="2">
    <source>
        <dbReference type="ARBA" id="ARBA00008639"/>
    </source>
</evidence>
<keyword evidence="3" id="KW-0663">Pyridoxal phosphate</keyword>